<gene>
    <name evidence="4" type="ORF">Dsin_006178</name>
</gene>
<keyword evidence="1" id="KW-0378">Hydrolase</keyword>
<feature type="region of interest" description="Disordered" evidence="2">
    <location>
        <begin position="206"/>
        <end position="250"/>
    </location>
</feature>
<accession>A0AAE0AXX5</accession>
<proteinExistence type="predicted"/>
<feature type="compositionally biased region" description="Polar residues" evidence="2">
    <location>
        <begin position="236"/>
        <end position="250"/>
    </location>
</feature>
<dbReference type="Pfam" id="PF00077">
    <property type="entry name" value="RVP"/>
    <property type="match status" value="1"/>
</dbReference>
<name>A0AAE0AXX5_9ROSI</name>
<reference evidence="4" key="1">
    <citation type="journal article" date="2023" name="Plant J.">
        <title>Genome sequences and population genomics provide insights into the demographic history, inbreeding, and mutation load of two 'living fossil' tree species of Dipteronia.</title>
        <authorList>
            <person name="Feng Y."/>
            <person name="Comes H.P."/>
            <person name="Chen J."/>
            <person name="Zhu S."/>
            <person name="Lu R."/>
            <person name="Zhang X."/>
            <person name="Li P."/>
            <person name="Qiu J."/>
            <person name="Olsen K.M."/>
            <person name="Qiu Y."/>
        </authorList>
    </citation>
    <scope>NUCLEOTIDE SEQUENCE</scope>
    <source>
        <strain evidence="4">NBL</strain>
    </source>
</reference>
<evidence type="ECO:0000256" key="2">
    <source>
        <dbReference type="SAM" id="MobiDB-lite"/>
    </source>
</evidence>
<sequence>MFSHLTGAGTITLTEEGHYANRCPEVKNKIRTLDISEEIKDKLVQLLYNDISSDADFSDSDSCQSSDNAILAINDTSDSDFSSSSTQSDYQPDKQPCICKEINVLDQHDYSMIIGMIDNISDPIVKAKYIKDLQQKIITNQSTAQSHSTPSVPYSTPDFDSNVIGRFQSKPRKVTISDLQTEIQKLKDEIRLIKINIFKLEQPGPIQNDKNDKIQTDSKFNSSSDSKTNNEDSPNEGINQPAVSTVLSPSHPNIGQIKSYKIQKWYIEIDIRISQDYNLIVNALVDTEADLNCIREALVPTKYLEKTTESLFGANKQQLDIQYKLANAKVCNQGSSSSLKSLPSFPLDPVSIWEEIVDIALFMSLEISRSSSGVLAVANLELAAANYALDCDLAIRKGD</sequence>
<dbReference type="GO" id="GO:0016787">
    <property type="term" value="F:hydrolase activity"/>
    <property type="evidence" value="ECO:0007669"/>
    <property type="project" value="UniProtKB-KW"/>
</dbReference>
<evidence type="ECO:0000256" key="1">
    <source>
        <dbReference type="ARBA" id="ARBA00022801"/>
    </source>
</evidence>
<dbReference type="AlphaFoldDB" id="A0AAE0AXX5"/>
<comment type="caution">
    <text evidence="4">The sequence shown here is derived from an EMBL/GenBank/DDBJ whole genome shotgun (WGS) entry which is preliminary data.</text>
</comment>
<evidence type="ECO:0000313" key="4">
    <source>
        <dbReference type="EMBL" id="KAK3226316.1"/>
    </source>
</evidence>
<feature type="domain" description="Retropepsins" evidence="3">
    <location>
        <begin position="270"/>
        <end position="347"/>
    </location>
</feature>
<dbReference type="InterPro" id="IPR018061">
    <property type="entry name" value="Retropepsins"/>
</dbReference>
<dbReference type="EMBL" id="JANJYJ010000002">
    <property type="protein sequence ID" value="KAK3226316.1"/>
    <property type="molecule type" value="Genomic_DNA"/>
</dbReference>
<evidence type="ECO:0000313" key="5">
    <source>
        <dbReference type="Proteomes" id="UP001281410"/>
    </source>
</evidence>
<protein>
    <recommendedName>
        <fullName evidence="3">Retropepsins domain-containing protein</fullName>
    </recommendedName>
</protein>
<organism evidence="4 5">
    <name type="scientific">Dipteronia sinensis</name>
    <dbReference type="NCBI Taxonomy" id="43782"/>
    <lineage>
        <taxon>Eukaryota</taxon>
        <taxon>Viridiplantae</taxon>
        <taxon>Streptophyta</taxon>
        <taxon>Embryophyta</taxon>
        <taxon>Tracheophyta</taxon>
        <taxon>Spermatophyta</taxon>
        <taxon>Magnoliopsida</taxon>
        <taxon>eudicotyledons</taxon>
        <taxon>Gunneridae</taxon>
        <taxon>Pentapetalae</taxon>
        <taxon>rosids</taxon>
        <taxon>malvids</taxon>
        <taxon>Sapindales</taxon>
        <taxon>Sapindaceae</taxon>
        <taxon>Hippocastanoideae</taxon>
        <taxon>Acereae</taxon>
        <taxon>Dipteronia</taxon>
    </lineage>
</organism>
<evidence type="ECO:0000259" key="3">
    <source>
        <dbReference type="Pfam" id="PF00077"/>
    </source>
</evidence>
<dbReference type="Proteomes" id="UP001281410">
    <property type="component" value="Unassembled WGS sequence"/>
</dbReference>
<keyword evidence="5" id="KW-1185">Reference proteome</keyword>
<feature type="compositionally biased region" description="Polar residues" evidence="2">
    <location>
        <begin position="217"/>
        <end position="227"/>
    </location>
</feature>